<keyword evidence="4" id="KW-1185">Reference proteome</keyword>
<dbReference type="CDD" id="cd02859">
    <property type="entry name" value="E_set_AMPKbeta_like_N"/>
    <property type="match status" value="1"/>
</dbReference>
<dbReference type="AlphaFoldDB" id="A0A830CLE4"/>
<dbReference type="GO" id="GO:0009507">
    <property type="term" value="C:chloroplast"/>
    <property type="evidence" value="ECO:0007669"/>
    <property type="project" value="UniProtKB-ARBA"/>
</dbReference>
<evidence type="ECO:0000313" key="3">
    <source>
        <dbReference type="EMBL" id="GFQ00631.1"/>
    </source>
</evidence>
<dbReference type="OrthoDB" id="925966at2759"/>
<dbReference type="InterPro" id="IPR032640">
    <property type="entry name" value="AMPK1_CBM"/>
</dbReference>
<dbReference type="Pfam" id="PF16561">
    <property type="entry name" value="AMPK1_CBM"/>
    <property type="match status" value="1"/>
</dbReference>
<proteinExistence type="predicted"/>
<dbReference type="SUPFAM" id="SSF81296">
    <property type="entry name" value="E set domains"/>
    <property type="match status" value="1"/>
</dbReference>
<dbReference type="PANTHER" id="PTHR46316">
    <property type="entry name" value="SNF1-RELATED PROTEIN KINASE REGULATORY SUBUNIT BETA-1"/>
    <property type="match status" value="1"/>
</dbReference>
<evidence type="ECO:0000259" key="2">
    <source>
        <dbReference type="Pfam" id="PF16561"/>
    </source>
</evidence>
<feature type="domain" description="AMP-activated protein kinase glycogen-binding" evidence="2">
    <location>
        <begin position="103"/>
        <end position="151"/>
    </location>
</feature>
<evidence type="ECO:0000256" key="1">
    <source>
        <dbReference type="SAM" id="MobiDB-lite"/>
    </source>
</evidence>
<gene>
    <name evidence="3" type="ORF">PHJA_002207000</name>
</gene>
<reference evidence="3" key="1">
    <citation type="submission" date="2020-07" db="EMBL/GenBank/DDBJ databases">
        <title>Ethylene signaling mediates host invasion by parasitic plants.</title>
        <authorList>
            <person name="Yoshida S."/>
        </authorList>
    </citation>
    <scope>NUCLEOTIDE SEQUENCE</scope>
    <source>
        <strain evidence="3">Okayama</strain>
    </source>
</reference>
<dbReference type="EMBL" id="BMAC01000636">
    <property type="protein sequence ID" value="GFQ00631.1"/>
    <property type="molecule type" value="Genomic_DNA"/>
</dbReference>
<name>A0A830CLE4_9LAMI</name>
<evidence type="ECO:0000313" key="4">
    <source>
        <dbReference type="Proteomes" id="UP000653305"/>
    </source>
</evidence>
<dbReference type="PANTHER" id="PTHR46316:SF2">
    <property type="entry name" value="SNF1-RELATED PROTEIN KINASE REGULATORY SUBUNIT BETA-2"/>
    <property type="match status" value="1"/>
</dbReference>
<dbReference type="InterPro" id="IPR014756">
    <property type="entry name" value="Ig_E-set"/>
</dbReference>
<dbReference type="Gene3D" id="2.60.40.10">
    <property type="entry name" value="Immunoglobulins"/>
    <property type="match status" value="1"/>
</dbReference>
<organism evidence="3 4">
    <name type="scientific">Phtheirospermum japonicum</name>
    <dbReference type="NCBI Taxonomy" id="374723"/>
    <lineage>
        <taxon>Eukaryota</taxon>
        <taxon>Viridiplantae</taxon>
        <taxon>Streptophyta</taxon>
        <taxon>Embryophyta</taxon>
        <taxon>Tracheophyta</taxon>
        <taxon>Spermatophyta</taxon>
        <taxon>Magnoliopsida</taxon>
        <taxon>eudicotyledons</taxon>
        <taxon>Gunneridae</taxon>
        <taxon>Pentapetalae</taxon>
        <taxon>asterids</taxon>
        <taxon>lamiids</taxon>
        <taxon>Lamiales</taxon>
        <taxon>Orobanchaceae</taxon>
        <taxon>Orobanchaceae incertae sedis</taxon>
        <taxon>Phtheirospermum</taxon>
    </lineage>
</organism>
<protein>
    <submittedName>
        <fullName evidence="3">Extra-large guanine nucleotide-binding protein 1</fullName>
    </submittedName>
</protein>
<dbReference type="InterPro" id="IPR013783">
    <property type="entry name" value="Ig-like_fold"/>
</dbReference>
<sequence length="297" mass="33547">MENGAAVVSWRRRGMDSTVGGTCLQIETLGAKRVSMADGDGALGGEYMGQSPPPSPRASQSPLMFRPQMPVVPLQRPDEQQIPNPSWMQTSSTYEDTYNEQGVTTMITWSYGGDEVLVEGSWDDWKTRKPLQRSGKDFTIMMVLSSGVYEFYCRWPIEFMGWTIWARCLHRQCAGVQCAGNPHFWVNEDGSYQEEEQKNTKGYIWGKLLCAVLSLPVPSKSSQPCGEQATSMNIRSLPDYLEQRAIQKLLLIGYIGSGTSTIFKQDERERIKLVIQSHVYSYIGTLLEGRERFEKKV</sequence>
<comment type="caution">
    <text evidence="3">The sequence shown here is derived from an EMBL/GenBank/DDBJ whole genome shotgun (WGS) entry which is preliminary data.</text>
</comment>
<dbReference type="Proteomes" id="UP000653305">
    <property type="component" value="Unassembled WGS sequence"/>
</dbReference>
<dbReference type="InterPro" id="IPR043554">
    <property type="entry name" value="KINB"/>
</dbReference>
<accession>A0A830CLE4</accession>
<feature type="region of interest" description="Disordered" evidence="1">
    <location>
        <begin position="41"/>
        <end position="61"/>
    </location>
</feature>